<keyword evidence="5" id="KW-0328">Glycosyltransferase</keyword>
<evidence type="ECO:0000256" key="6">
    <source>
        <dbReference type="ARBA" id="ARBA00022679"/>
    </source>
</evidence>
<comment type="pathway">
    <text evidence="2">Cell wall biogenesis; peptidoglycan biosynthesis.</text>
</comment>
<dbReference type="EC" id="2.4.99.28" evidence="19"/>
<evidence type="ECO:0000256" key="19">
    <source>
        <dbReference type="ARBA" id="ARBA00044770"/>
    </source>
</evidence>
<keyword evidence="12" id="KW-0131">Cell cycle</keyword>
<evidence type="ECO:0000256" key="7">
    <source>
        <dbReference type="ARBA" id="ARBA00022692"/>
    </source>
</evidence>
<feature type="transmembrane region" description="Helical" evidence="23">
    <location>
        <begin position="83"/>
        <end position="101"/>
    </location>
</feature>
<evidence type="ECO:0000256" key="17">
    <source>
        <dbReference type="ARBA" id="ARBA00041185"/>
    </source>
</evidence>
<keyword evidence="11 23" id="KW-0472">Membrane</keyword>
<evidence type="ECO:0000256" key="20">
    <source>
        <dbReference type="ARBA" id="ARBA00049902"/>
    </source>
</evidence>
<feature type="transmembrane region" description="Helical" evidence="23">
    <location>
        <begin position="148"/>
        <end position="163"/>
    </location>
</feature>
<evidence type="ECO:0000256" key="23">
    <source>
        <dbReference type="SAM" id="Phobius"/>
    </source>
</evidence>
<evidence type="ECO:0000313" key="25">
    <source>
        <dbReference type="Proteomes" id="UP001501690"/>
    </source>
</evidence>
<comment type="caution">
    <text evidence="24">The sequence shown here is derived from an EMBL/GenBank/DDBJ whole genome shotgun (WGS) entry which is preliminary data.</text>
</comment>
<gene>
    <name evidence="24" type="ORF">GCM10009808_10590</name>
</gene>
<dbReference type="RefSeq" id="WP_344070151.1">
    <property type="nucleotide sequence ID" value="NZ_BAAAPL010000001.1"/>
</dbReference>
<keyword evidence="3" id="KW-1003">Cell membrane</keyword>
<dbReference type="PANTHER" id="PTHR30474">
    <property type="entry name" value="CELL CYCLE PROTEIN"/>
    <property type="match status" value="1"/>
</dbReference>
<dbReference type="Proteomes" id="UP001501690">
    <property type="component" value="Unassembled WGS sequence"/>
</dbReference>
<evidence type="ECO:0000256" key="5">
    <source>
        <dbReference type="ARBA" id="ARBA00022676"/>
    </source>
</evidence>
<evidence type="ECO:0000256" key="14">
    <source>
        <dbReference type="ARBA" id="ARBA00032370"/>
    </source>
</evidence>
<evidence type="ECO:0000256" key="18">
    <source>
        <dbReference type="ARBA" id="ARBA00041418"/>
    </source>
</evidence>
<comment type="similarity">
    <text evidence="16">Belongs to the SEDS family. FtsW subfamily.</text>
</comment>
<proteinExistence type="inferred from homology"/>
<evidence type="ECO:0000256" key="16">
    <source>
        <dbReference type="ARBA" id="ARBA00038053"/>
    </source>
</evidence>
<sequence length="404" mass="42922">MATPTTLPTPPADPEDGGGGSRRGLAARVSLGAIFRPVPAEFMLIASSAVLLTIFGLVMVLSATSATTTAAGEAPYDDVLKQLVFALIGLPLMFIASRLPLSFWKKIAWPALILTTIFQLLVFTPLGIDDAGNRNWIQIAGVQAQPSEFLKLALALWLGFILFRKQTMLADWRHVFIPVVPVAGAVIATVLAGHDLGTAMVLFLLVLGALFFSGVKLRIFVIPMLAAVVAVAALAITSPNRMERILSVFNTDCVDDYLTTCYQPLHGIWGLAGGGIFGLGLGNSKEKYEWLPAAANDYIFAIVGEELGLIGAVTVLALFAIYAVGAFHIIRRTDDMFVRIVAGAITVWIVGQALINIGVVIRLIPPLGVPLPFMSQGGTSLVSVLVATGVLLALARTLPAQRRA</sequence>
<evidence type="ECO:0000313" key="24">
    <source>
        <dbReference type="EMBL" id="GAA1695272.1"/>
    </source>
</evidence>
<keyword evidence="4" id="KW-0132">Cell division</keyword>
<reference evidence="24 25" key="1">
    <citation type="journal article" date="2019" name="Int. J. Syst. Evol. Microbiol.">
        <title>The Global Catalogue of Microorganisms (GCM) 10K type strain sequencing project: providing services to taxonomists for standard genome sequencing and annotation.</title>
        <authorList>
            <consortium name="The Broad Institute Genomics Platform"/>
            <consortium name="The Broad Institute Genome Sequencing Center for Infectious Disease"/>
            <person name="Wu L."/>
            <person name="Ma J."/>
        </authorList>
    </citation>
    <scope>NUCLEOTIDE SEQUENCE [LARGE SCALE GENOMIC DNA]</scope>
    <source>
        <strain evidence="24 25">JCM 15577</strain>
    </source>
</reference>
<feature type="transmembrane region" description="Helical" evidence="23">
    <location>
        <begin position="307"/>
        <end position="330"/>
    </location>
</feature>
<keyword evidence="13" id="KW-0961">Cell wall biogenesis/degradation</keyword>
<feature type="transmembrane region" description="Helical" evidence="23">
    <location>
        <begin position="337"/>
        <end position="361"/>
    </location>
</feature>
<evidence type="ECO:0000256" key="2">
    <source>
        <dbReference type="ARBA" id="ARBA00004752"/>
    </source>
</evidence>
<feature type="transmembrane region" description="Helical" evidence="23">
    <location>
        <begin position="373"/>
        <end position="395"/>
    </location>
</feature>
<dbReference type="InterPro" id="IPR013437">
    <property type="entry name" value="FtsW"/>
</dbReference>
<organism evidence="24 25">
    <name type="scientific">Microbacterium sediminicola</name>
    <dbReference type="NCBI Taxonomy" id="415210"/>
    <lineage>
        <taxon>Bacteria</taxon>
        <taxon>Bacillati</taxon>
        <taxon>Actinomycetota</taxon>
        <taxon>Actinomycetes</taxon>
        <taxon>Micrococcales</taxon>
        <taxon>Microbacteriaceae</taxon>
        <taxon>Microbacterium</taxon>
    </lineage>
</organism>
<protein>
    <recommendedName>
        <fullName evidence="17">Probable peptidoglycan glycosyltransferase FtsW</fullName>
        <ecNumber evidence="19">2.4.99.28</ecNumber>
    </recommendedName>
    <alternativeName>
        <fullName evidence="18">Cell division protein FtsW</fullName>
    </alternativeName>
    <alternativeName>
        <fullName evidence="15">Cell wall polymerase</fullName>
    </alternativeName>
    <alternativeName>
        <fullName evidence="14">Peptidoglycan polymerase</fullName>
    </alternativeName>
</protein>
<evidence type="ECO:0000256" key="3">
    <source>
        <dbReference type="ARBA" id="ARBA00022475"/>
    </source>
</evidence>
<feature type="transmembrane region" description="Helical" evidence="23">
    <location>
        <begin position="42"/>
        <end position="63"/>
    </location>
</feature>
<dbReference type="PROSITE" id="PS00428">
    <property type="entry name" value="FTSW_RODA_SPOVE"/>
    <property type="match status" value="1"/>
</dbReference>
<evidence type="ECO:0000256" key="8">
    <source>
        <dbReference type="ARBA" id="ARBA00022960"/>
    </source>
</evidence>
<keyword evidence="7 23" id="KW-0812">Transmembrane</keyword>
<dbReference type="InterPro" id="IPR018365">
    <property type="entry name" value="Cell_cycle_FtsW-rel_CS"/>
</dbReference>
<feature type="transmembrane region" description="Helical" evidence="23">
    <location>
        <begin position="198"/>
        <end position="215"/>
    </location>
</feature>
<keyword evidence="9" id="KW-0573">Peptidoglycan synthesis</keyword>
<feature type="region of interest" description="Disordered" evidence="22">
    <location>
        <begin position="1"/>
        <end position="22"/>
    </location>
</feature>
<comment type="subcellular location">
    <subcellularLocation>
        <location evidence="1">Cell membrane</location>
        <topology evidence="1">Multi-pass membrane protein</topology>
    </subcellularLocation>
</comment>
<dbReference type="InterPro" id="IPR001182">
    <property type="entry name" value="FtsW/RodA"/>
</dbReference>
<evidence type="ECO:0000256" key="10">
    <source>
        <dbReference type="ARBA" id="ARBA00022989"/>
    </source>
</evidence>
<keyword evidence="10 23" id="KW-1133">Transmembrane helix</keyword>
<dbReference type="NCBIfam" id="TIGR02614">
    <property type="entry name" value="ftsW"/>
    <property type="match status" value="1"/>
</dbReference>
<feature type="transmembrane region" description="Helical" evidence="23">
    <location>
        <begin position="175"/>
        <end position="192"/>
    </location>
</feature>
<keyword evidence="8" id="KW-0133">Cell shape</keyword>
<dbReference type="Pfam" id="PF01098">
    <property type="entry name" value="FTSW_RODA_SPOVE"/>
    <property type="match status" value="1"/>
</dbReference>
<keyword evidence="25" id="KW-1185">Reference proteome</keyword>
<comment type="function">
    <text evidence="21">Peptidoglycan polymerase that is essential for cell division.</text>
</comment>
<keyword evidence="6" id="KW-0808">Transferase</keyword>
<evidence type="ECO:0000256" key="1">
    <source>
        <dbReference type="ARBA" id="ARBA00004651"/>
    </source>
</evidence>
<evidence type="ECO:0000256" key="9">
    <source>
        <dbReference type="ARBA" id="ARBA00022984"/>
    </source>
</evidence>
<evidence type="ECO:0000256" key="15">
    <source>
        <dbReference type="ARBA" id="ARBA00033270"/>
    </source>
</evidence>
<evidence type="ECO:0000256" key="12">
    <source>
        <dbReference type="ARBA" id="ARBA00023306"/>
    </source>
</evidence>
<accession>A0ABN2HY45</accession>
<evidence type="ECO:0000256" key="21">
    <source>
        <dbReference type="ARBA" id="ARBA00049966"/>
    </source>
</evidence>
<dbReference type="EMBL" id="BAAAPL010000001">
    <property type="protein sequence ID" value="GAA1695272.1"/>
    <property type="molecule type" value="Genomic_DNA"/>
</dbReference>
<dbReference type="PANTHER" id="PTHR30474:SF2">
    <property type="entry name" value="PEPTIDOGLYCAN GLYCOSYLTRANSFERASE FTSW-RELATED"/>
    <property type="match status" value="1"/>
</dbReference>
<evidence type="ECO:0000256" key="13">
    <source>
        <dbReference type="ARBA" id="ARBA00023316"/>
    </source>
</evidence>
<evidence type="ECO:0000256" key="4">
    <source>
        <dbReference type="ARBA" id="ARBA00022618"/>
    </source>
</evidence>
<name>A0ABN2HY45_9MICO</name>
<feature type="transmembrane region" description="Helical" evidence="23">
    <location>
        <begin position="220"/>
        <end position="238"/>
    </location>
</feature>
<feature type="transmembrane region" description="Helical" evidence="23">
    <location>
        <begin position="108"/>
        <end position="128"/>
    </location>
</feature>
<evidence type="ECO:0000256" key="22">
    <source>
        <dbReference type="SAM" id="MobiDB-lite"/>
    </source>
</evidence>
<evidence type="ECO:0000256" key="11">
    <source>
        <dbReference type="ARBA" id="ARBA00023136"/>
    </source>
</evidence>
<comment type="catalytic activity">
    <reaction evidence="20">
        <text>[GlcNAc-(1-&gt;4)-Mur2Ac(oyl-L-Ala-gamma-D-Glu-L-Lys-D-Ala-D-Ala)](n)-di-trans,octa-cis-undecaprenyl diphosphate + beta-D-GlcNAc-(1-&gt;4)-Mur2Ac(oyl-L-Ala-gamma-D-Glu-L-Lys-D-Ala-D-Ala)-di-trans,octa-cis-undecaprenyl diphosphate = [GlcNAc-(1-&gt;4)-Mur2Ac(oyl-L-Ala-gamma-D-Glu-L-Lys-D-Ala-D-Ala)](n+1)-di-trans,octa-cis-undecaprenyl diphosphate + di-trans,octa-cis-undecaprenyl diphosphate + H(+)</text>
        <dbReference type="Rhea" id="RHEA:23708"/>
        <dbReference type="Rhea" id="RHEA-COMP:9602"/>
        <dbReference type="Rhea" id="RHEA-COMP:9603"/>
        <dbReference type="ChEBI" id="CHEBI:15378"/>
        <dbReference type="ChEBI" id="CHEBI:58405"/>
        <dbReference type="ChEBI" id="CHEBI:60033"/>
        <dbReference type="ChEBI" id="CHEBI:78435"/>
        <dbReference type="EC" id="2.4.99.28"/>
    </reaction>
</comment>